<dbReference type="EMBL" id="BONX01000069">
    <property type="protein sequence ID" value="GIH01342.1"/>
    <property type="molecule type" value="Genomic_DNA"/>
</dbReference>
<reference evidence="2 3" key="1">
    <citation type="submission" date="2021-01" db="EMBL/GenBank/DDBJ databases">
        <title>Whole genome shotgun sequence of Plantactinospora mayteni NBRC 109088.</title>
        <authorList>
            <person name="Komaki H."/>
            <person name="Tamura T."/>
        </authorList>
    </citation>
    <scope>NUCLEOTIDE SEQUENCE [LARGE SCALE GENOMIC DNA]</scope>
    <source>
        <strain evidence="2 3">NBRC 109088</strain>
    </source>
</reference>
<feature type="region of interest" description="Disordered" evidence="1">
    <location>
        <begin position="35"/>
        <end position="70"/>
    </location>
</feature>
<proteinExistence type="predicted"/>
<feature type="compositionally biased region" description="Gly residues" evidence="1">
    <location>
        <begin position="44"/>
        <end position="56"/>
    </location>
</feature>
<evidence type="ECO:0000256" key="1">
    <source>
        <dbReference type="SAM" id="MobiDB-lite"/>
    </source>
</evidence>
<organism evidence="2 3">
    <name type="scientific">Plantactinospora mayteni</name>
    <dbReference type="NCBI Taxonomy" id="566021"/>
    <lineage>
        <taxon>Bacteria</taxon>
        <taxon>Bacillati</taxon>
        <taxon>Actinomycetota</taxon>
        <taxon>Actinomycetes</taxon>
        <taxon>Micromonosporales</taxon>
        <taxon>Micromonosporaceae</taxon>
        <taxon>Plantactinospora</taxon>
    </lineage>
</organism>
<dbReference type="Proteomes" id="UP000621500">
    <property type="component" value="Unassembled WGS sequence"/>
</dbReference>
<gene>
    <name evidence="2" type="ORF">Pma05_79140</name>
</gene>
<sequence>MDGRVKPDVLMSLGRVDQVDIDGLRRLAASINKHFGDDGDEAGVEGGPGYRDGCAGGRRLPLDRSGVAAR</sequence>
<name>A0ABQ4F357_9ACTN</name>
<keyword evidence="3" id="KW-1185">Reference proteome</keyword>
<evidence type="ECO:0000313" key="3">
    <source>
        <dbReference type="Proteomes" id="UP000621500"/>
    </source>
</evidence>
<evidence type="ECO:0000313" key="2">
    <source>
        <dbReference type="EMBL" id="GIH01342.1"/>
    </source>
</evidence>
<evidence type="ECO:0008006" key="4">
    <source>
        <dbReference type="Google" id="ProtNLM"/>
    </source>
</evidence>
<accession>A0ABQ4F357</accession>
<protein>
    <recommendedName>
        <fullName evidence="4">STAS domain-containing protein</fullName>
    </recommendedName>
</protein>
<comment type="caution">
    <text evidence="2">The sequence shown here is derived from an EMBL/GenBank/DDBJ whole genome shotgun (WGS) entry which is preliminary data.</text>
</comment>